<dbReference type="STRING" id="45351.A7SRT4"/>
<evidence type="ECO:0000256" key="2">
    <source>
        <dbReference type="SAM" id="MobiDB-lite"/>
    </source>
</evidence>
<protein>
    <submittedName>
        <fullName evidence="3">Uncharacterized protein</fullName>
    </submittedName>
</protein>
<dbReference type="AlphaFoldDB" id="A7SRT4"/>
<dbReference type="OMA" id="MTEMEDI"/>
<keyword evidence="1" id="KW-0175">Coiled coil</keyword>
<evidence type="ECO:0000313" key="4">
    <source>
        <dbReference type="Proteomes" id="UP000001593"/>
    </source>
</evidence>
<gene>
    <name evidence="3" type="ORF">NEMVEDRAFT_v1g246997</name>
</gene>
<dbReference type="HOGENOM" id="CLU_447838_0_0_1"/>
<name>A7SRT4_NEMVE</name>
<feature type="compositionally biased region" description="Basic and acidic residues" evidence="2">
    <location>
        <begin position="95"/>
        <end position="106"/>
    </location>
</feature>
<sequence>MYTLAIQRRKVLKQGPKKDNETNKQYLNGGVYFRRNERSNSECSSDSQLDNLLEAADRIKEGKNNKAKRRVHFNLSNNEEFSYSYSQYTELSDEEGSHTRENRKDVNGNIGVVQNGDAVTDTSYEHQEIASKNEYNNKETGEKVSQVNQLESALSQRKNSVQRQLSDLSESLKKAREETNKEMEQLKKDLEARRHEYITDINNIHLQREEQKRKFEEELEEFQNEEKLEERRQRYHEHEALITKQELELEERKKQAIEQDREIRDYEEYLNRRHAVCNNKEKDLVELQNDLDTLSQELEAKRERLLNKSKALEQNMQQALEQEESGASAIPPPPLVERRSRSASRVSGLNRGTDMRIEELKYQNKQLLEELFTLKKAVEAGNEREAETHQTMEALAVENKRLTQKVKHLETQLELARKSADLASDSSGPSVDEILRKTTADMRNSRVGLRPSRMSIHSNNGSHARLAREPSKESFHSKGSGSSDSVKNSKSSKTSKSPVRGNSKDGAHGRKPDDGLLISHELLLTYRRPADKLLATVDQPTMHRRPAVELLATVDQPTTRRRATSDRRSTDDLYRRTAVELLATVDLPTIYRGPAVELIMTYRKHIDKRM</sequence>
<feature type="compositionally biased region" description="Basic and acidic residues" evidence="2">
    <location>
        <begin position="502"/>
        <end position="514"/>
    </location>
</feature>
<dbReference type="Proteomes" id="UP000001593">
    <property type="component" value="Unassembled WGS sequence"/>
</dbReference>
<dbReference type="EMBL" id="DS469767">
    <property type="protein sequence ID" value="EDO33572.1"/>
    <property type="molecule type" value="Genomic_DNA"/>
</dbReference>
<organism evidence="3 4">
    <name type="scientific">Nematostella vectensis</name>
    <name type="common">Starlet sea anemone</name>
    <dbReference type="NCBI Taxonomy" id="45351"/>
    <lineage>
        <taxon>Eukaryota</taxon>
        <taxon>Metazoa</taxon>
        <taxon>Cnidaria</taxon>
        <taxon>Anthozoa</taxon>
        <taxon>Hexacorallia</taxon>
        <taxon>Actiniaria</taxon>
        <taxon>Edwardsiidae</taxon>
        <taxon>Nematostella</taxon>
    </lineage>
</organism>
<evidence type="ECO:0000256" key="1">
    <source>
        <dbReference type="SAM" id="Coils"/>
    </source>
</evidence>
<proteinExistence type="predicted"/>
<feature type="compositionally biased region" description="Low complexity" evidence="2">
    <location>
        <begin position="477"/>
        <end position="497"/>
    </location>
</feature>
<accession>A7SRT4</accession>
<feature type="compositionally biased region" description="Basic and acidic residues" evidence="2">
    <location>
        <begin position="466"/>
        <end position="476"/>
    </location>
</feature>
<dbReference type="PhylomeDB" id="A7SRT4"/>
<dbReference type="eggNOG" id="ENOG502SFUZ">
    <property type="taxonomic scope" value="Eukaryota"/>
</dbReference>
<feature type="region of interest" description="Disordered" evidence="2">
    <location>
        <begin position="92"/>
        <end position="120"/>
    </location>
</feature>
<dbReference type="InParanoid" id="A7SRT4"/>
<keyword evidence="4" id="KW-1185">Reference proteome</keyword>
<evidence type="ECO:0000313" key="3">
    <source>
        <dbReference type="EMBL" id="EDO33572.1"/>
    </source>
</evidence>
<feature type="region of interest" description="Disordered" evidence="2">
    <location>
        <begin position="436"/>
        <end position="514"/>
    </location>
</feature>
<feature type="region of interest" description="Disordered" evidence="2">
    <location>
        <begin position="316"/>
        <end position="348"/>
    </location>
</feature>
<reference evidence="3 4" key="1">
    <citation type="journal article" date="2007" name="Science">
        <title>Sea anemone genome reveals ancestral eumetazoan gene repertoire and genomic organization.</title>
        <authorList>
            <person name="Putnam N.H."/>
            <person name="Srivastava M."/>
            <person name="Hellsten U."/>
            <person name="Dirks B."/>
            <person name="Chapman J."/>
            <person name="Salamov A."/>
            <person name="Terry A."/>
            <person name="Shapiro H."/>
            <person name="Lindquist E."/>
            <person name="Kapitonov V.V."/>
            <person name="Jurka J."/>
            <person name="Genikhovich G."/>
            <person name="Grigoriev I.V."/>
            <person name="Lucas S.M."/>
            <person name="Steele R.E."/>
            <person name="Finnerty J.R."/>
            <person name="Technau U."/>
            <person name="Martindale M.Q."/>
            <person name="Rokhsar D.S."/>
        </authorList>
    </citation>
    <scope>NUCLEOTIDE SEQUENCE [LARGE SCALE GENOMIC DNA]</scope>
    <source>
        <strain evidence="4">CH2 X CH6</strain>
    </source>
</reference>
<feature type="coiled-coil region" evidence="1">
    <location>
        <begin position="357"/>
        <end position="419"/>
    </location>
</feature>